<dbReference type="SMART" id="SM00034">
    <property type="entry name" value="CLECT"/>
    <property type="match status" value="1"/>
</dbReference>
<dbReference type="Proteomes" id="UP001314229">
    <property type="component" value="Unassembled WGS sequence"/>
</dbReference>
<dbReference type="CDD" id="cd00037">
    <property type="entry name" value="CLECT"/>
    <property type="match status" value="1"/>
</dbReference>
<dbReference type="InterPro" id="IPR016187">
    <property type="entry name" value="CTDL_fold"/>
</dbReference>
<accession>A0AAV1PLC6</accession>
<evidence type="ECO:0000256" key="1">
    <source>
        <dbReference type="ARBA" id="ARBA00023157"/>
    </source>
</evidence>
<keyword evidence="1" id="KW-1015">Disulfide bond</keyword>
<dbReference type="SUPFAM" id="SSF56436">
    <property type="entry name" value="C-type lectin-like"/>
    <property type="match status" value="1"/>
</dbReference>
<keyword evidence="4" id="KW-1185">Reference proteome</keyword>
<dbReference type="PRINTS" id="PR00356">
    <property type="entry name" value="ANTIFREEZEII"/>
</dbReference>
<dbReference type="PROSITE" id="PS50041">
    <property type="entry name" value="C_TYPE_LECTIN_2"/>
    <property type="match status" value="1"/>
</dbReference>
<dbReference type="InterPro" id="IPR018378">
    <property type="entry name" value="C-type_lectin_CS"/>
</dbReference>
<evidence type="ECO:0000313" key="4">
    <source>
        <dbReference type="Proteomes" id="UP001314229"/>
    </source>
</evidence>
<gene>
    <name evidence="3" type="ORF">FSCOSCO3_A019498</name>
</gene>
<proteinExistence type="predicted"/>
<dbReference type="PROSITE" id="PS00615">
    <property type="entry name" value="C_TYPE_LECTIN_1"/>
    <property type="match status" value="1"/>
</dbReference>
<evidence type="ECO:0000313" key="3">
    <source>
        <dbReference type="EMBL" id="CAK6972225.1"/>
    </source>
</evidence>
<dbReference type="InterPro" id="IPR001304">
    <property type="entry name" value="C-type_lectin-like"/>
</dbReference>
<feature type="domain" description="C-type lectin" evidence="2">
    <location>
        <begin position="83"/>
        <end position="195"/>
    </location>
</feature>
<organism evidence="3 4">
    <name type="scientific">Scomber scombrus</name>
    <name type="common">Atlantic mackerel</name>
    <name type="synonym">Scomber vernalis</name>
    <dbReference type="NCBI Taxonomy" id="13677"/>
    <lineage>
        <taxon>Eukaryota</taxon>
        <taxon>Metazoa</taxon>
        <taxon>Chordata</taxon>
        <taxon>Craniata</taxon>
        <taxon>Vertebrata</taxon>
        <taxon>Euteleostomi</taxon>
        <taxon>Actinopterygii</taxon>
        <taxon>Neopterygii</taxon>
        <taxon>Teleostei</taxon>
        <taxon>Neoteleostei</taxon>
        <taxon>Acanthomorphata</taxon>
        <taxon>Pelagiaria</taxon>
        <taxon>Scombriformes</taxon>
        <taxon>Scombridae</taxon>
        <taxon>Scomber</taxon>
    </lineage>
</organism>
<dbReference type="Gene3D" id="3.10.100.10">
    <property type="entry name" value="Mannose-Binding Protein A, subunit A"/>
    <property type="match status" value="1"/>
</dbReference>
<dbReference type="PANTHER" id="PTHR22803">
    <property type="entry name" value="MANNOSE, PHOSPHOLIPASE, LECTIN RECEPTOR RELATED"/>
    <property type="match status" value="1"/>
</dbReference>
<dbReference type="InterPro" id="IPR002353">
    <property type="entry name" value="AntifreezeII"/>
</dbReference>
<reference evidence="3 4" key="1">
    <citation type="submission" date="2024-01" db="EMBL/GenBank/DDBJ databases">
        <authorList>
            <person name="Alioto T."/>
            <person name="Alioto T."/>
            <person name="Gomez Garrido J."/>
        </authorList>
    </citation>
    <scope>NUCLEOTIDE SEQUENCE [LARGE SCALE GENOMIC DNA]</scope>
</reference>
<dbReference type="AlphaFoldDB" id="A0AAV1PLC6"/>
<dbReference type="InterPro" id="IPR016186">
    <property type="entry name" value="C-type_lectin-like/link_sf"/>
</dbReference>
<protein>
    <submittedName>
        <fullName evidence="3">Type-2 ice-structuring protein-like</fullName>
    </submittedName>
</protein>
<dbReference type="EMBL" id="CAWUFR010000195">
    <property type="protein sequence ID" value="CAK6972225.1"/>
    <property type="molecule type" value="Genomic_DNA"/>
</dbReference>
<dbReference type="InterPro" id="IPR050111">
    <property type="entry name" value="C-type_lectin/snaclec_domain"/>
</dbReference>
<evidence type="ECO:0000259" key="2">
    <source>
        <dbReference type="PROSITE" id="PS50041"/>
    </source>
</evidence>
<sequence>MFQAGGQQSDTVKKEDVYFSPRHSIIFTARMLTVVLVCAMMALVRADDILSTSAPVEGDPLVLIVDPVVEKAAEACVEPWVHYEDRCFFYDATPRSWSKAQLNCQTMGGSLASIHSTAQNTRLLQMTKTATWIGGTDCQQSDDWFWSDATRFSQKFWCGSQPDGGIQECCLQMNTGDDRCWDDVSCQTENPSICVKNL</sequence>
<dbReference type="Pfam" id="PF00059">
    <property type="entry name" value="Lectin_C"/>
    <property type="match status" value="1"/>
</dbReference>
<comment type="caution">
    <text evidence="3">The sequence shown here is derived from an EMBL/GenBank/DDBJ whole genome shotgun (WGS) entry which is preliminary data.</text>
</comment>
<name>A0AAV1PLC6_SCOSC</name>